<organism evidence="7">
    <name type="scientific">marine metagenome</name>
    <dbReference type="NCBI Taxonomy" id="408172"/>
    <lineage>
        <taxon>unclassified sequences</taxon>
        <taxon>metagenomes</taxon>
        <taxon>ecological metagenomes</taxon>
    </lineage>
</organism>
<name>A0A382M5N2_9ZZZZ</name>
<evidence type="ECO:0000256" key="1">
    <source>
        <dbReference type="ARBA" id="ARBA00010761"/>
    </source>
</evidence>
<dbReference type="PROSITE" id="PS50823">
    <property type="entry name" value="KH_TYPE_2"/>
    <property type="match status" value="1"/>
</dbReference>
<evidence type="ECO:0000256" key="5">
    <source>
        <dbReference type="ARBA" id="ARBA00023274"/>
    </source>
</evidence>
<dbReference type="InterPro" id="IPR015946">
    <property type="entry name" value="KH_dom-like_a/b"/>
</dbReference>
<keyword evidence="4" id="KW-0689">Ribosomal protein</keyword>
<dbReference type="Pfam" id="PF07650">
    <property type="entry name" value="KH_2"/>
    <property type="match status" value="1"/>
</dbReference>
<comment type="similarity">
    <text evidence="1">Belongs to the universal ribosomal protein uS3 family.</text>
</comment>
<dbReference type="InterPro" id="IPR004044">
    <property type="entry name" value="KH_dom_type_2"/>
</dbReference>
<keyword evidence="3" id="KW-0694">RNA-binding</keyword>
<dbReference type="InterPro" id="IPR057258">
    <property type="entry name" value="Ribosomal_uS3"/>
</dbReference>
<dbReference type="InterPro" id="IPR036419">
    <property type="entry name" value="Ribosomal_S3_C_sf"/>
</dbReference>
<dbReference type="InterPro" id="IPR001351">
    <property type="entry name" value="Ribosomal_uS3_C"/>
</dbReference>
<dbReference type="EMBL" id="UINC01091458">
    <property type="protein sequence ID" value="SVC44233.1"/>
    <property type="molecule type" value="Genomic_DNA"/>
</dbReference>
<dbReference type="SUPFAM" id="SSF54814">
    <property type="entry name" value="Prokaryotic type KH domain (KH-domain type II)"/>
    <property type="match status" value="1"/>
</dbReference>
<protein>
    <recommendedName>
        <fullName evidence="6">KH type-2 domain-containing protein</fullName>
    </recommendedName>
</protein>
<keyword evidence="2" id="KW-0699">rRNA-binding</keyword>
<dbReference type="SUPFAM" id="SSF54821">
    <property type="entry name" value="Ribosomal protein S3 C-terminal domain"/>
    <property type="match status" value="1"/>
</dbReference>
<dbReference type="GO" id="GO:0019843">
    <property type="term" value="F:rRNA binding"/>
    <property type="evidence" value="ECO:0007669"/>
    <property type="project" value="UniProtKB-KW"/>
</dbReference>
<dbReference type="InterPro" id="IPR009019">
    <property type="entry name" value="KH_sf_prok-type"/>
</dbReference>
<evidence type="ECO:0000313" key="7">
    <source>
        <dbReference type="EMBL" id="SVC44233.1"/>
    </source>
</evidence>
<evidence type="ECO:0000256" key="4">
    <source>
        <dbReference type="ARBA" id="ARBA00022980"/>
    </source>
</evidence>
<dbReference type="InterPro" id="IPR004087">
    <property type="entry name" value="KH_dom"/>
</dbReference>
<feature type="non-terminal residue" evidence="7">
    <location>
        <position position="241"/>
    </location>
</feature>
<dbReference type="Gene3D" id="3.30.300.20">
    <property type="match status" value="1"/>
</dbReference>
<evidence type="ECO:0000259" key="6">
    <source>
        <dbReference type="PROSITE" id="PS50823"/>
    </source>
</evidence>
<proteinExistence type="inferred from homology"/>
<keyword evidence="5" id="KW-0687">Ribonucleoprotein</keyword>
<dbReference type="PROSITE" id="PS00548">
    <property type="entry name" value="RIBOSOMAL_S3"/>
    <property type="match status" value="1"/>
</dbReference>
<dbReference type="Pfam" id="PF00189">
    <property type="entry name" value="Ribosomal_S3_C"/>
    <property type="match status" value="1"/>
</dbReference>
<dbReference type="GO" id="GO:0003735">
    <property type="term" value="F:structural constituent of ribosome"/>
    <property type="evidence" value="ECO:0007669"/>
    <property type="project" value="InterPro"/>
</dbReference>
<dbReference type="FunFam" id="3.30.300.20:FF:000001">
    <property type="entry name" value="30S ribosomal protein S3"/>
    <property type="match status" value="1"/>
</dbReference>
<dbReference type="AlphaFoldDB" id="A0A382M5N2"/>
<accession>A0A382M5N2</accession>
<dbReference type="Gene3D" id="3.30.1140.32">
    <property type="entry name" value="Ribosomal protein S3, C-terminal domain"/>
    <property type="match status" value="1"/>
</dbReference>
<dbReference type="CDD" id="cd02412">
    <property type="entry name" value="KH-II_30S_S3"/>
    <property type="match status" value="1"/>
</dbReference>
<dbReference type="HAMAP" id="MF_01309_B">
    <property type="entry name" value="Ribosomal_uS3_B"/>
    <property type="match status" value="1"/>
</dbReference>
<feature type="non-terminal residue" evidence="7">
    <location>
        <position position="1"/>
    </location>
</feature>
<dbReference type="GO" id="GO:0022627">
    <property type="term" value="C:cytosolic small ribosomal subunit"/>
    <property type="evidence" value="ECO:0007669"/>
    <property type="project" value="TreeGrafter"/>
</dbReference>
<feature type="domain" description="KH type-2" evidence="6">
    <location>
        <begin position="8"/>
        <end position="79"/>
    </location>
</feature>
<dbReference type="PANTHER" id="PTHR11760:SF19">
    <property type="entry name" value="SMALL RIBOSOMAL SUBUNIT PROTEIN US3C"/>
    <property type="match status" value="1"/>
</dbReference>
<sequence length="241" mass="26782">MVLGDLKIRNIIKDEYKTFSDAGIARVEIERNTQDISVNIHSARPGILIGRDGERVKKLRGRLEKTSGKRMQLNILEVAQPEMNAYLVARNIADQIERRVAFRRALRQGIQRTMQAGALGIKIIVKGRINGAEIARTEKVMEGRVPLHNLNADIDYDYAEAATVMGRIGVKVWIFKGTLEPDPIIEALDEIETIQVTVTPGEDEQTADESKEVVTDLKADNILEPKAVIDASDESDDQAAP</sequence>
<dbReference type="InterPro" id="IPR018280">
    <property type="entry name" value="Ribosomal_uS3_CS"/>
</dbReference>
<dbReference type="InterPro" id="IPR005704">
    <property type="entry name" value="Ribosomal_uS3_bac-typ"/>
</dbReference>
<dbReference type="GO" id="GO:0006412">
    <property type="term" value="P:translation"/>
    <property type="evidence" value="ECO:0007669"/>
    <property type="project" value="InterPro"/>
</dbReference>
<dbReference type="SMART" id="SM00322">
    <property type="entry name" value="KH"/>
    <property type="match status" value="1"/>
</dbReference>
<reference evidence="7" key="1">
    <citation type="submission" date="2018-05" db="EMBL/GenBank/DDBJ databases">
        <authorList>
            <person name="Lanie J.A."/>
            <person name="Ng W.-L."/>
            <person name="Kazmierczak K.M."/>
            <person name="Andrzejewski T.M."/>
            <person name="Davidsen T.M."/>
            <person name="Wayne K.J."/>
            <person name="Tettelin H."/>
            <person name="Glass J.I."/>
            <person name="Rusch D."/>
            <person name="Podicherti R."/>
            <person name="Tsui H.-C.T."/>
            <person name="Winkler M.E."/>
        </authorList>
    </citation>
    <scope>NUCLEOTIDE SEQUENCE</scope>
</reference>
<evidence type="ECO:0000256" key="3">
    <source>
        <dbReference type="ARBA" id="ARBA00022884"/>
    </source>
</evidence>
<dbReference type="PANTHER" id="PTHR11760">
    <property type="entry name" value="30S/40S RIBOSOMAL PROTEIN S3"/>
    <property type="match status" value="1"/>
</dbReference>
<dbReference type="NCBIfam" id="TIGR01009">
    <property type="entry name" value="rpsC_bact"/>
    <property type="match status" value="1"/>
</dbReference>
<gene>
    <name evidence="7" type="ORF">METZ01_LOCUS297087</name>
</gene>
<evidence type="ECO:0000256" key="2">
    <source>
        <dbReference type="ARBA" id="ARBA00022730"/>
    </source>
</evidence>